<keyword evidence="3" id="KW-1185">Reference proteome</keyword>
<sequence length="88" mass="9558">MFKVALTVNISLMEIGAQDLGSKVLDAVSSLMNQPQWAKIIILVAIALALLVAVFVSEDPTIVSSLSFVALFFTLSRMAFRLTKSNKL</sequence>
<evidence type="ECO:0000313" key="2">
    <source>
        <dbReference type="EMBL" id="MFD2412680.1"/>
    </source>
</evidence>
<name>A0ABW5FCF7_9BACL</name>
<dbReference type="EMBL" id="JBHUKY010000045">
    <property type="protein sequence ID" value="MFD2412680.1"/>
    <property type="molecule type" value="Genomic_DNA"/>
</dbReference>
<protein>
    <submittedName>
        <fullName evidence="2">Uncharacterized protein</fullName>
    </submittedName>
</protein>
<keyword evidence="1" id="KW-1133">Transmembrane helix</keyword>
<gene>
    <name evidence="2" type="ORF">ACFSX3_22565</name>
</gene>
<reference evidence="3" key="1">
    <citation type="journal article" date="2019" name="Int. J. Syst. Evol. Microbiol.">
        <title>The Global Catalogue of Microorganisms (GCM) 10K type strain sequencing project: providing services to taxonomists for standard genome sequencing and annotation.</title>
        <authorList>
            <consortium name="The Broad Institute Genomics Platform"/>
            <consortium name="The Broad Institute Genome Sequencing Center for Infectious Disease"/>
            <person name="Wu L."/>
            <person name="Ma J."/>
        </authorList>
    </citation>
    <scope>NUCLEOTIDE SEQUENCE [LARGE SCALE GENOMIC DNA]</scope>
    <source>
        <strain evidence="3">CCM 8725</strain>
    </source>
</reference>
<accession>A0ABW5FCF7</accession>
<dbReference type="RefSeq" id="WP_209990858.1">
    <property type="nucleotide sequence ID" value="NZ_JBHSVQ010000001.1"/>
</dbReference>
<keyword evidence="1" id="KW-0472">Membrane</keyword>
<feature type="transmembrane region" description="Helical" evidence="1">
    <location>
        <begin position="62"/>
        <end position="80"/>
    </location>
</feature>
<organism evidence="2 3">
    <name type="scientific">Paenibacillus rhizoplanae</name>
    <dbReference type="NCBI Taxonomy" id="1917181"/>
    <lineage>
        <taxon>Bacteria</taxon>
        <taxon>Bacillati</taxon>
        <taxon>Bacillota</taxon>
        <taxon>Bacilli</taxon>
        <taxon>Bacillales</taxon>
        <taxon>Paenibacillaceae</taxon>
        <taxon>Paenibacillus</taxon>
    </lineage>
</organism>
<dbReference type="Proteomes" id="UP001597448">
    <property type="component" value="Unassembled WGS sequence"/>
</dbReference>
<feature type="transmembrane region" description="Helical" evidence="1">
    <location>
        <begin position="37"/>
        <end position="56"/>
    </location>
</feature>
<proteinExistence type="predicted"/>
<comment type="caution">
    <text evidence="2">The sequence shown here is derived from an EMBL/GenBank/DDBJ whole genome shotgun (WGS) entry which is preliminary data.</text>
</comment>
<evidence type="ECO:0000256" key="1">
    <source>
        <dbReference type="SAM" id="Phobius"/>
    </source>
</evidence>
<evidence type="ECO:0000313" key="3">
    <source>
        <dbReference type="Proteomes" id="UP001597448"/>
    </source>
</evidence>
<keyword evidence="1" id="KW-0812">Transmembrane</keyword>